<accession>A0A8X6U7Y3</accession>
<gene>
    <name evidence="1" type="ORF">NPIL_233141</name>
</gene>
<evidence type="ECO:0000313" key="1">
    <source>
        <dbReference type="EMBL" id="GFU01511.1"/>
    </source>
</evidence>
<dbReference type="OrthoDB" id="6425243at2759"/>
<evidence type="ECO:0000313" key="2">
    <source>
        <dbReference type="Proteomes" id="UP000887013"/>
    </source>
</evidence>
<name>A0A8X6U7Y3_NEPPI</name>
<dbReference type="EMBL" id="BMAW01076436">
    <property type="protein sequence ID" value="GFU01511.1"/>
    <property type="molecule type" value="Genomic_DNA"/>
</dbReference>
<reference evidence="1" key="1">
    <citation type="submission" date="2020-08" db="EMBL/GenBank/DDBJ databases">
        <title>Multicomponent nature underlies the extraordinary mechanical properties of spider dragline silk.</title>
        <authorList>
            <person name="Kono N."/>
            <person name="Nakamura H."/>
            <person name="Mori M."/>
            <person name="Yoshida Y."/>
            <person name="Ohtoshi R."/>
            <person name="Malay A.D."/>
            <person name="Moran D.A.P."/>
            <person name="Tomita M."/>
            <person name="Numata K."/>
            <person name="Arakawa K."/>
        </authorList>
    </citation>
    <scope>NUCLEOTIDE SEQUENCE</scope>
</reference>
<sequence length="130" mass="15083">MKRRDKLAKRYNVLAKTVDDSAEDLCNNNFTEFELELAISQMKLEGGINRLERFQNNALHLITGAVKTSSIVVVFSYTNEIPMQYEVMKSDIKLYQKLIRLPHSDMWVESGPRKLQTQEGFLQVVLKEMD</sequence>
<proteinExistence type="predicted"/>
<dbReference type="Proteomes" id="UP000887013">
    <property type="component" value="Unassembled WGS sequence"/>
</dbReference>
<comment type="caution">
    <text evidence="1">The sequence shown here is derived from an EMBL/GenBank/DDBJ whole genome shotgun (WGS) entry which is preliminary data.</text>
</comment>
<keyword evidence="2" id="KW-1185">Reference proteome</keyword>
<protein>
    <submittedName>
        <fullName evidence="1">Uncharacterized protein</fullName>
    </submittedName>
</protein>
<dbReference type="AlphaFoldDB" id="A0A8X6U7Y3"/>
<organism evidence="1 2">
    <name type="scientific">Nephila pilipes</name>
    <name type="common">Giant wood spider</name>
    <name type="synonym">Nephila maculata</name>
    <dbReference type="NCBI Taxonomy" id="299642"/>
    <lineage>
        <taxon>Eukaryota</taxon>
        <taxon>Metazoa</taxon>
        <taxon>Ecdysozoa</taxon>
        <taxon>Arthropoda</taxon>
        <taxon>Chelicerata</taxon>
        <taxon>Arachnida</taxon>
        <taxon>Araneae</taxon>
        <taxon>Araneomorphae</taxon>
        <taxon>Entelegynae</taxon>
        <taxon>Araneoidea</taxon>
        <taxon>Nephilidae</taxon>
        <taxon>Nephila</taxon>
    </lineage>
</organism>